<feature type="compositionally biased region" description="Polar residues" evidence="1">
    <location>
        <begin position="67"/>
        <end position="78"/>
    </location>
</feature>
<reference evidence="2 4" key="1">
    <citation type="journal article" date="2014" name="BMC Genomics">
        <title>Genome sequence of Anopheles sinensis provides insight into genetics basis of mosquito competence for malaria parasites.</title>
        <authorList>
            <person name="Zhou D."/>
            <person name="Zhang D."/>
            <person name="Ding G."/>
            <person name="Shi L."/>
            <person name="Hou Q."/>
            <person name="Ye Y."/>
            <person name="Xu Y."/>
            <person name="Zhou H."/>
            <person name="Xiong C."/>
            <person name="Li S."/>
            <person name="Yu J."/>
            <person name="Hong S."/>
            <person name="Yu X."/>
            <person name="Zou P."/>
            <person name="Chen C."/>
            <person name="Chang X."/>
            <person name="Wang W."/>
            <person name="Lv Y."/>
            <person name="Sun Y."/>
            <person name="Ma L."/>
            <person name="Shen B."/>
            <person name="Zhu C."/>
        </authorList>
    </citation>
    <scope>NUCLEOTIDE SEQUENCE [LARGE SCALE GENOMIC DNA]</scope>
</reference>
<sequence>MLCRLHPTLIVSARIDALVKQHKSNEPPTTTILPTGPTGDASSEVHVRDRPTETNLVNHRAPPSAAPKTTQLTGRLHQ</sequence>
<gene>
    <name evidence="2" type="ORF">ZHAS_00009010</name>
</gene>
<evidence type="ECO:0000313" key="3">
    <source>
        <dbReference type="EnsemblMetazoa" id="ASIC009010-PA"/>
    </source>
</evidence>
<evidence type="ECO:0000313" key="4">
    <source>
        <dbReference type="Proteomes" id="UP000030765"/>
    </source>
</evidence>
<feature type="compositionally biased region" description="Basic and acidic residues" evidence="1">
    <location>
        <begin position="43"/>
        <end position="52"/>
    </location>
</feature>
<organism evidence="2">
    <name type="scientific">Anopheles sinensis</name>
    <name type="common">Mosquito</name>
    <dbReference type="NCBI Taxonomy" id="74873"/>
    <lineage>
        <taxon>Eukaryota</taxon>
        <taxon>Metazoa</taxon>
        <taxon>Ecdysozoa</taxon>
        <taxon>Arthropoda</taxon>
        <taxon>Hexapoda</taxon>
        <taxon>Insecta</taxon>
        <taxon>Pterygota</taxon>
        <taxon>Neoptera</taxon>
        <taxon>Endopterygota</taxon>
        <taxon>Diptera</taxon>
        <taxon>Nematocera</taxon>
        <taxon>Culicoidea</taxon>
        <taxon>Culicidae</taxon>
        <taxon>Anophelinae</taxon>
        <taxon>Anopheles</taxon>
    </lineage>
</organism>
<feature type="compositionally biased region" description="Low complexity" evidence="1">
    <location>
        <begin position="27"/>
        <end position="39"/>
    </location>
</feature>
<dbReference type="EnsemblMetazoa" id="ASIC009010-RA">
    <property type="protein sequence ID" value="ASIC009010-PA"/>
    <property type="gene ID" value="ASIC009010"/>
</dbReference>
<feature type="region of interest" description="Disordered" evidence="1">
    <location>
        <begin position="22"/>
        <end position="78"/>
    </location>
</feature>
<accession>A0A084VTY1</accession>
<dbReference type="EMBL" id="ATLV01016551">
    <property type="status" value="NOT_ANNOTATED_CDS"/>
    <property type="molecule type" value="Genomic_DNA"/>
</dbReference>
<dbReference type="EMBL" id="KE525093">
    <property type="protein sequence ID" value="KFB41425.1"/>
    <property type="molecule type" value="Genomic_DNA"/>
</dbReference>
<dbReference type="Proteomes" id="UP000030765">
    <property type="component" value="Unassembled WGS sequence"/>
</dbReference>
<evidence type="ECO:0000256" key="1">
    <source>
        <dbReference type="SAM" id="MobiDB-lite"/>
    </source>
</evidence>
<reference evidence="3" key="2">
    <citation type="submission" date="2020-05" db="UniProtKB">
        <authorList>
            <consortium name="EnsemblMetazoa"/>
        </authorList>
    </citation>
    <scope>IDENTIFICATION</scope>
</reference>
<dbReference type="VEuPathDB" id="VectorBase:ASIC009010"/>
<name>A0A084VTY1_ANOSI</name>
<dbReference type="AlphaFoldDB" id="A0A084VTY1"/>
<evidence type="ECO:0000313" key="2">
    <source>
        <dbReference type="EMBL" id="KFB41425.1"/>
    </source>
</evidence>
<keyword evidence="4" id="KW-1185">Reference proteome</keyword>
<protein>
    <submittedName>
        <fullName evidence="2 3">Uncharacterized protein</fullName>
    </submittedName>
</protein>
<proteinExistence type="predicted"/>